<organism evidence="1 2">
    <name type="scientific">Phytophthora boehmeriae</name>
    <dbReference type="NCBI Taxonomy" id="109152"/>
    <lineage>
        <taxon>Eukaryota</taxon>
        <taxon>Sar</taxon>
        <taxon>Stramenopiles</taxon>
        <taxon>Oomycota</taxon>
        <taxon>Peronosporomycetes</taxon>
        <taxon>Peronosporales</taxon>
        <taxon>Peronosporaceae</taxon>
        <taxon>Phytophthora</taxon>
    </lineage>
</organism>
<evidence type="ECO:0000313" key="2">
    <source>
        <dbReference type="Proteomes" id="UP000693981"/>
    </source>
</evidence>
<comment type="caution">
    <text evidence="1">The sequence shown here is derived from an EMBL/GenBank/DDBJ whole genome shotgun (WGS) entry which is preliminary data.</text>
</comment>
<evidence type="ECO:0000313" key="1">
    <source>
        <dbReference type="EMBL" id="KAG7399223.1"/>
    </source>
</evidence>
<dbReference type="AlphaFoldDB" id="A0A8T1X589"/>
<dbReference type="OrthoDB" id="75708at2759"/>
<sequence length="411" mass="46172">METARMSKLQEIAIASIVNDMIFDFIAFECRVEINGAKYSGGYDDHYASKLQATYRMSAQKRICRATWEADIGARQDHQHKLDTFSADELVQHCLDLLISSVKDLGIDPNPLFEALNLCDRHCHGKAAIAIVEKKFNEYAARMNEVHGKQSVLTLREEVSQELEDFEKLLALRCLNMTLDDAVTVPTSELLHIMLKGNLDEEYIRHGLSVVLPITTIVEKSELARKMLHAYANASYGDAFNLICWSCLDVVENVTVEAAQFLDKITRLANEGENSLSLNNEVASSQAAKKATRTSESLTARALYLLTGTQAVRFLQFLAKVAHFNKAIQKRVLSHLTPYAEKFEMHRLASAVCAVDDFAAVSHVFDECFSVASLQSCESIWRQYRTLFGEEQTSRAMTSINLQPNTLIFDV</sequence>
<dbReference type="Proteomes" id="UP000693981">
    <property type="component" value="Unassembled WGS sequence"/>
</dbReference>
<accession>A0A8T1X589</accession>
<reference evidence="1" key="1">
    <citation type="submission" date="2021-02" db="EMBL/GenBank/DDBJ databases">
        <authorList>
            <person name="Palmer J.M."/>
        </authorList>
    </citation>
    <scope>NUCLEOTIDE SEQUENCE</scope>
    <source>
        <strain evidence="1">SCRP23</strain>
    </source>
</reference>
<gene>
    <name evidence="1" type="ORF">PHYBOEH_009389</name>
</gene>
<name>A0A8T1X589_9STRA</name>
<protein>
    <submittedName>
        <fullName evidence="1">Uncharacterized protein</fullName>
    </submittedName>
</protein>
<proteinExistence type="predicted"/>
<keyword evidence="2" id="KW-1185">Reference proteome</keyword>
<dbReference type="EMBL" id="JAGDFL010000059">
    <property type="protein sequence ID" value="KAG7399223.1"/>
    <property type="molecule type" value="Genomic_DNA"/>
</dbReference>